<reference evidence="1" key="1">
    <citation type="submission" date="2020-07" db="EMBL/GenBank/DDBJ databases">
        <title>Huge and variable diversity of episymbiotic CPR bacteria and DPANN archaea in groundwater ecosystems.</title>
        <authorList>
            <person name="He C.Y."/>
            <person name="Keren R."/>
            <person name="Whittaker M."/>
            <person name="Farag I.F."/>
            <person name="Doudna J."/>
            <person name="Cate J.H.D."/>
            <person name="Banfield J.F."/>
        </authorList>
    </citation>
    <scope>NUCLEOTIDE SEQUENCE</scope>
    <source>
        <strain evidence="1">NC_groundwater_1226_Ag_S-0.1um_59_124</strain>
    </source>
</reference>
<dbReference type="AlphaFoldDB" id="A0A933DRF1"/>
<evidence type="ECO:0000313" key="1">
    <source>
        <dbReference type="EMBL" id="MBI4132266.1"/>
    </source>
</evidence>
<protein>
    <submittedName>
        <fullName evidence="1">Uncharacterized protein</fullName>
    </submittedName>
</protein>
<dbReference type="Proteomes" id="UP000704960">
    <property type="component" value="Unassembled WGS sequence"/>
</dbReference>
<organism evidence="1 2">
    <name type="scientific">Candidatus Sungiibacteriota bacterium</name>
    <dbReference type="NCBI Taxonomy" id="2750080"/>
    <lineage>
        <taxon>Bacteria</taxon>
        <taxon>Candidatus Sungiibacteriota</taxon>
    </lineage>
</organism>
<comment type="caution">
    <text evidence="1">The sequence shown here is derived from an EMBL/GenBank/DDBJ whole genome shotgun (WGS) entry which is preliminary data.</text>
</comment>
<sequence>MNNCYVADVGDFGKYGLLHHLCPDLKLGVIWYLTPDRPCGETDGKLKETYRYLNLPEGMLAEPYRKGEKQENEIKFKSCDQKLYDDLRGIVIDCKRDVVEIERSKVIFSDTFSDTTFYDKRLSEDMNADKRSAWLEGACKKIPHCDVVFLDPDNGIASKGSRNERSIKHATLDEMKGFYDDGKRSLIVYHQCGRHKKAPEQINDLRDRIKIGLGQTPHVLWYHRGTARFFFIIPSKKHRAALEGKLRLFEETGWFTHGHFTHHG</sequence>
<gene>
    <name evidence="1" type="ORF">HY474_01395</name>
</gene>
<evidence type="ECO:0000313" key="2">
    <source>
        <dbReference type="Proteomes" id="UP000704960"/>
    </source>
</evidence>
<proteinExistence type="predicted"/>
<dbReference type="EMBL" id="JACQMJ010000005">
    <property type="protein sequence ID" value="MBI4132266.1"/>
    <property type="molecule type" value="Genomic_DNA"/>
</dbReference>
<name>A0A933DRF1_9BACT</name>
<accession>A0A933DRF1</accession>